<dbReference type="Proteomes" id="UP000800235">
    <property type="component" value="Unassembled WGS sequence"/>
</dbReference>
<name>A0A9P4NZP8_9PEZI</name>
<feature type="non-terminal residue" evidence="2">
    <location>
        <position position="1"/>
    </location>
</feature>
<dbReference type="OrthoDB" id="1045822at2759"/>
<feature type="non-terminal residue" evidence="2">
    <location>
        <position position="304"/>
    </location>
</feature>
<protein>
    <submittedName>
        <fullName evidence="2">PLAC8-domain-containing protein</fullName>
    </submittedName>
</protein>
<dbReference type="AlphaFoldDB" id="A0A9P4NZP8"/>
<feature type="region of interest" description="Disordered" evidence="1">
    <location>
        <begin position="1"/>
        <end position="135"/>
    </location>
</feature>
<dbReference type="EMBL" id="MU007018">
    <property type="protein sequence ID" value="KAF2434084.1"/>
    <property type="molecule type" value="Genomic_DNA"/>
</dbReference>
<sequence>TPGQQQRQHYSIPPHQPQTYHIPNQRQSYQQQPSHDRQSSNSSPYNIPEPTQTHPAYYAQVADPTAMHTPRSRPGSVQPVPQSPGPEPPLTRPHRVSTMPIRTESDEKAPHPTSPPAKRTSFTPYSPTAIHPPNRANTQPVFAATSLTGPNGLSPEQHQPGQVAHPNMLLSPSIKGKWQHSLCECNADVGTCLTGIFCPCILDSKTAYRLEKRSSKKDPSDMLGFSSCNGRCGVMTVFGICGIGIFPLTLRTRIRHSYQLSGSLGSDILHSCCCCCCVAIQNEREVREREEKLRQNAGPAAASV</sequence>
<reference evidence="2" key="1">
    <citation type="journal article" date="2020" name="Stud. Mycol.">
        <title>101 Dothideomycetes genomes: a test case for predicting lifestyles and emergence of pathogens.</title>
        <authorList>
            <person name="Haridas S."/>
            <person name="Albert R."/>
            <person name="Binder M."/>
            <person name="Bloem J."/>
            <person name="Labutti K."/>
            <person name="Salamov A."/>
            <person name="Andreopoulos B."/>
            <person name="Baker S."/>
            <person name="Barry K."/>
            <person name="Bills G."/>
            <person name="Bluhm B."/>
            <person name="Cannon C."/>
            <person name="Castanera R."/>
            <person name="Culley D."/>
            <person name="Daum C."/>
            <person name="Ezra D."/>
            <person name="Gonzalez J."/>
            <person name="Henrissat B."/>
            <person name="Kuo A."/>
            <person name="Liang C."/>
            <person name="Lipzen A."/>
            <person name="Lutzoni F."/>
            <person name="Magnuson J."/>
            <person name="Mondo S."/>
            <person name="Nolan M."/>
            <person name="Ohm R."/>
            <person name="Pangilinan J."/>
            <person name="Park H.-J."/>
            <person name="Ramirez L."/>
            <person name="Alfaro M."/>
            <person name="Sun H."/>
            <person name="Tritt A."/>
            <person name="Yoshinaga Y."/>
            <person name="Zwiers L.-H."/>
            <person name="Turgeon B."/>
            <person name="Goodwin S."/>
            <person name="Spatafora J."/>
            <person name="Crous P."/>
            <person name="Grigoriev I."/>
        </authorList>
    </citation>
    <scope>NUCLEOTIDE SEQUENCE</scope>
    <source>
        <strain evidence="2">CBS 130266</strain>
    </source>
</reference>
<accession>A0A9P4NZP8</accession>
<organism evidence="2 3">
    <name type="scientific">Tothia fuscella</name>
    <dbReference type="NCBI Taxonomy" id="1048955"/>
    <lineage>
        <taxon>Eukaryota</taxon>
        <taxon>Fungi</taxon>
        <taxon>Dikarya</taxon>
        <taxon>Ascomycota</taxon>
        <taxon>Pezizomycotina</taxon>
        <taxon>Dothideomycetes</taxon>
        <taxon>Pleosporomycetidae</taxon>
        <taxon>Venturiales</taxon>
        <taxon>Cylindrosympodiaceae</taxon>
        <taxon>Tothia</taxon>
    </lineage>
</organism>
<feature type="compositionally biased region" description="Pro residues" evidence="1">
    <location>
        <begin position="81"/>
        <end position="91"/>
    </location>
</feature>
<evidence type="ECO:0000313" key="3">
    <source>
        <dbReference type="Proteomes" id="UP000800235"/>
    </source>
</evidence>
<keyword evidence="3" id="KW-1185">Reference proteome</keyword>
<gene>
    <name evidence="2" type="ORF">EJ08DRAFT_559686</name>
</gene>
<evidence type="ECO:0000256" key="1">
    <source>
        <dbReference type="SAM" id="MobiDB-lite"/>
    </source>
</evidence>
<proteinExistence type="predicted"/>
<dbReference type="NCBIfam" id="TIGR01571">
    <property type="entry name" value="A_thal_Cys_rich"/>
    <property type="match status" value="1"/>
</dbReference>
<comment type="caution">
    <text evidence="2">The sequence shown here is derived from an EMBL/GenBank/DDBJ whole genome shotgun (WGS) entry which is preliminary data.</text>
</comment>
<feature type="compositionally biased region" description="Polar residues" evidence="1">
    <location>
        <begin position="17"/>
        <end position="54"/>
    </location>
</feature>
<dbReference type="InterPro" id="IPR006461">
    <property type="entry name" value="PLAC_motif_containing"/>
</dbReference>
<dbReference type="Pfam" id="PF04749">
    <property type="entry name" value="PLAC8"/>
    <property type="match status" value="1"/>
</dbReference>
<evidence type="ECO:0000313" key="2">
    <source>
        <dbReference type="EMBL" id="KAF2434084.1"/>
    </source>
</evidence>
<dbReference type="PANTHER" id="PTHR15907">
    <property type="entry name" value="DUF614 FAMILY PROTEIN-RELATED"/>
    <property type="match status" value="1"/>
</dbReference>